<evidence type="ECO:0000256" key="1">
    <source>
        <dbReference type="SAM" id="Phobius"/>
    </source>
</evidence>
<protein>
    <submittedName>
        <fullName evidence="2">Uncharacterized protein</fullName>
    </submittedName>
</protein>
<feature type="transmembrane region" description="Helical" evidence="1">
    <location>
        <begin position="50"/>
        <end position="78"/>
    </location>
</feature>
<organism evidence="2 3">
    <name type="scientific">Agrocybe chaxingu</name>
    <dbReference type="NCBI Taxonomy" id="84603"/>
    <lineage>
        <taxon>Eukaryota</taxon>
        <taxon>Fungi</taxon>
        <taxon>Dikarya</taxon>
        <taxon>Basidiomycota</taxon>
        <taxon>Agaricomycotina</taxon>
        <taxon>Agaricomycetes</taxon>
        <taxon>Agaricomycetidae</taxon>
        <taxon>Agaricales</taxon>
        <taxon>Agaricineae</taxon>
        <taxon>Strophariaceae</taxon>
        <taxon>Agrocybe</taxon>
    </lineage>
</organism>
<evidence type="ECO:0000313" key="3">
    <source>
        <dbReference type="Proteomes" id="UP001148786"/>
    </source>
</evidence>
<keyword evidence="1" id="KW-0472">Membrane</keyword>
<reference evidence="2" key="1">
    <citation type="submission" date="2022-07" db="EMBL/GenBank/DDBJ databases">
        <title>Genome Sequence of Agrocybe chaxingu.</title>
        <authorList>
            <person name="Buettner E."/>
        </authorList>
    </citation>
    <scope>NUCLEOTIDE SEQUENCE</scope>
    <source>
        <strain evidence="2">MP-N11</strain>
    </source>
</reference>
<keyword evidence="1" id="KW-1133">Transmembrane helix</keyword>
<gene>
    <name evidence="2" type="ORF">NLJ89_g6079</name>
</gene>
<dbReference type="Proteomes" id="UP001148786">
    <property type="component" value="Unassembled WGS sequence"/>
</dbReference>
<proteinExistence type="predicted"/>
<evidence type="ECO:0000313" key="2">
    <source>
        <dbReference type="EMBL" id="KAJ3507843.1"/>
    </source>
</evidence>
<keyword evidence="3" id="KW-1185">Reference proteome</keyword>
<feature type="transmembrane region" description="Helical" evidence="1">
    <location>
        <begin position="12"/>
        <end position="30"/>
    </location>
</feature>
<dbReference type="EMBL" id="JANKHO010000620">
    <property type="protein sequence ID" value="KAJ3507843.1"/>
    <property type="molecule type" value="Genomic_DNA"/>
</dbReference>
<name>A0A9W8K1D7_9AGAR</name>
<keyword evidence="1" id="KW-0812">Transmembrane</keyword>
<sequence length="90" mass="9749">MNPAQMNLFSDVQHVAIVGGTFLVSQYIVYNIQTIPAPGETKGYGSGWWANLSACVFKVLAGLPSALACAARYLLWLLKAARGFLMKKAE</sequence>
<accession>A0A9W8K1D7</accession>
<dbReference type="AlphaFoldDB" id="A0A9W8K1D7"/>
<comment type="caution">
    <text evidence="2">The sequence shown here is derived from an EMBL/GenBank/DDBJ whole genome shotgun (WGS) entry which is preliminary data.</text>
</comment>